<dbReference type="InterPro" id="IPR050204">
    <property type="entry name" value="AraC_XylS_family_regulators"/>
</dbReference>
<evidence type="ECO:0000256" key="3">
    <source>
        <dbReference type="ARBA" id="ARBA00023163"/>
    </source>
</evidence>
<dbReference type="Proteomes" id="UP000319769">
    <property type="component" value="Unassembled WGS sequence"/>
</dbReference>
<dbReference type="GO" id="GO:0003700">
    <property type="term" value="F:DNA-binding transcription factor activity"/>
    <property type="evidence" value="ECO:0007669"/>
    <property type="project" value="InterPro"/>
</dbReference>
<keyword evidence="3" id="KW-0804">Transcription</keyword>
<evidence type="ECO:0000256" key="1">
    <source>
        <dbReference type="ARBA" id="ARBA00023015"/>
    </source>
</evidence>
<dbReference type="PROSITE" id="PS00041">
    <property type="entry name" value="HTH_ARAC_FAMILY_1"/>
    <property type="match status" value="1"/>
</dbReference>
<proteinExistence type="predicted"/>
<dbReference type="AlphaFoldDB" id="A0A5N0UJY1"/>
<dbReference type="OrthoDB" id="4549023at2"/>
<dbReference type="EMBL" id="VMNW02000158">
    <property type="protein sequence ID" value="KAA9148896.1"/>
    <property type="molecule type" value="Genomic_DNA"/>
</dbReference>
<dbReference type="PROSITE" id="PS01124">
    <property type="entry name" value="HTH_ARAC_FAMILY_2"/>
    <property type="match status" value="1"/>
</dbReference>
<evidence type="ECO:0000256" key="2">
    <source>
        <dbReference type="ARBA" id="ARBA00023125"/>
    </source>
</evidence>
<evidence type="ECO:0000313" key="5">
    <source>
        <dbReference type="EMBL" id="KAA9148896.1"/>
    </source>
</evidence>
<name>A0A5N0UJY1_9PSEU</name>
<keyword evidence="1" id="KW-0805">Transcription regulation</keyword>
<evidence type="ECO:0000313" key="6">
    <source>
        <dbReference type="Proteomes" id="UP000319769"/>
    </source>
</evidence>
<gene>
    <name evidence="5" type="ORF">FPZ12_044290</name>
</gene>
<accession>A0A5N0UJY1</accession>
<protein>
    <submittedName>
        <fullName evidence="5">Helix-turn-helix transcriptional regulator</fullName>
    </submittedName>
</protein>
<dbReference type="SUPFAM" id="SSF46689">
    <property type="entry name" value="Homeodomain-like"/>
    <property type="match status" value="1"/>
</dbReference>
<dbReference type="GO" id="GO:0043565">
    <property type="term" value="F:sequence-specific DNA binding"/>
    <property type="evidence" value="ECO:0007669"/>
    <property type="project" value="InterPro"/>
</dbReference>
<keyword evidence="6" id="KW-1185">Reference proteome</keyword>
<keyword evidence="2" id="KW-0238">DNA-binding</keyword>
<dbReference type="InterPro" id="IPR018062">
    <property type="entry name" value="HTH_AraC-typ_CS"/>
</dbReference>
<feature type="domain" description="HTH araC/xylS-type" evidence="4">
    <location>
        <begin position="154"/>
        <end position="253"/>
    </location>
</feature>
<comment type="caution">
    <text evidence="5">The sequence shown here is derived from an EMBL/GenBank/DDBJ whole genome shotgun (WGS) entry which is preliminary data.</text>
</comment>
<dbReference type="InterPro" id="IPR018060">
    <property type="entry name" value="HTH_AraC"/>
</dbReference>
<dbReference type="Gene3D" id="1.10.10.60">
    <property type="entry name" value="Homeodomain-like"/>
    <property type="match status" value="1"/>
</dbReference>
<organism evidence="5 6">
    <name type="scientific">Amycolatopsis acidicola</name>
    <dbReference type="NCBI Taxonomy" id="2596893"/>
    <lineage>
        <taxon>Bacteria</taxon>
        <taxon>Bacillati</taxon>
        <taxon>Actinomycetota</taxon>
        <taxon>Actinomycetes</taxon>
        <taxon>Pseudonocardiales</taxon>
        <taxon>Pseudonocardiaceae</taxon>
        <taxon>Amycolatopsis</taxon>
    </lineage>
</organism>
<dbReference type="PANTHER" id="PTHR46796">
    <property type="entry name" value="HTH-TYPE TRANSCRIPTIONAL ACTIVATOR RHAS-RELATED"/>
    <property type="match status" value="1"/>
</dbReference>
<dbReference type="Pfam" id="PF12833">
    <property type="entry name" value="HTH_18"/>
    <property type="match status" value="1"/>
</dbReference>
<sequence>MRAAVELAARPGFAAYAVSCEDDHRGWSAPEQRSGHGLVLVRRGRFRRRLAGRVADVDPTVGYVSLPGDEEYFAHPAGGDVCTSITVSPDLWHTMTGASEHGDVYVDARLDLAHRRLLAAVRGQDVDYAVVEALLHLLGVALRRATVGVHDSDSALVARARAAIADGHPGLLPLAERLEVSPYRLSRAFSRELGVSLTHYRNRVRVGKALDRLEAGESDLAALAVDLGFADQAHLTRTVRAHSGETPAVLRRLLSPSPA</sequence>
<dbReference type="InterPro" id="IPR009057">
    <property type="entry name" value="Homeodomain-like_sf"/>
</dbReference>
<dbReference type="SMART" id="SM00342">
    <property type="entry name" value="HTH_ARAC"/>
    <property type="match status" value="1"/>
</dbReference>
<evidence type="ECO:0000259" key="4">
    <source>
        <dbReference type="PROSITE" id="PS01124"/>
    </source>
</evidence>
<reference evidence="5" key="1">
    <citation type="submission" date="2019-09" db="EMBL/GenBank/DDBJ databases">
        <authorList>
            <person name="Teo W.F.A."/>
            <person name="Duangmal K."/>
        </authorList>
    </citation>
    <scope>NUCLEOTIDE SEQUENCE [LARGE SCALE GENOMIC DNA]</scope>
    <source>
        <strain evidence="5">K81G1</strain>
    </source>
</reference>